<keyword evidence="1" id="KW-0812">Transmembrane</keyword>
<proteinExistence type="predicted"/>
<dbReference type="AlphaFoldDB" id="A0A0K2T532"/>
<evidence type="ECO:0000256" key="1">
    <source>
        <dbReference type="SAM" id="Phobius"/>
    </source>
</evidence>
<evidence type="ECO:0000313" key="2">
    <source>
        <dbReference type="EMBL" id="CDW20697.1"/>
    </source>
</evidence>
<dbReference type="EMBL" id="HACA01003336">
    <property type="protein sequence ID" value="CDW20697.1"/>
    <property type="molecule type" value="Transcribed_RNA"/>
</dbReference>
<keyword evidence="1" id="KW-0472">Membrane</keyword>
<reference evidence="2" key="1">
    <citation type="submission" date="2014-05" db="EMBL/GenBank/DDBJ databases">
        <authorList>
            <person name="Chronopoulou M."/>
        </authorList>
    </citation>
    <scope>NUCLEOTIDE SEQUENCE</scope>
    <source>
        <tissue evidence="2">Whole organism</tissue>
    </source>
</reference>
<sequence>MNIIYVNESFHVIPPTTYFNLSVVDYCINIATMLSIYLTTIMILFFLSLKLQVPDDCLLFDGHNYL</sequence>
<organism evidence="2">
    <name type="scientific">Lepeophtheirus salmonis</name>
    <name type="common">Salmon louse</name>
    <name type="synonym">Caligus salmonis</name>
    <dbReference type="NCBI Taxonomy" id="72036"/>
    <lineage>
        <taxon>Eukaryota</taxon>
        <taxon>Metazoa</taxon>
        <taxon>Ecdysozoa</taxon>
        <taxon>Arthropoda</taxon>
        <taxon>Crustacea</taxon>
        <taxon>Multicrustacea</taxon>
        <taxon>Hexanauplia</taxon>
        <taxon>Copepoda</taxon>
        <taxon>Siphonostomatoida</taxon>
        <taxon>Caligidae</taxon>
        <taxon>Lepeophtheirus</taxon>
    </lineage>
</organism>
<protein>
    <submittedName>
        <fullName evidence="2">Uncharacterized protein</fullName>
    </submittedName>
</protein>
<name>A0A0K2T532_LEPSM</name>
<feature type="transmembrane region" description="Helical" evidence="1">
    <location>
        <begin position="28"/>
        <end position="49"/>
    </location>
</feature>
<keyword evidence="1" id="KW-1133">Transmembrane helix</keyword>
<accession>A0A0K2T532</accession>